<keyword evidence="14" id="KW-0917">Virion maturation</keyword>
<gene>
    <name evidence="17" type="ORF">GWI33_016962</name>
</gene>
<keyword evidence="11" id="KW-0229">DNA integration</keyword>
<dbReference type="InterPro" id="IPR039537">
    <property type="entry name" value="Retrotran_Ty1/copia-like"/>
</dbReference>
<dbReference type="SUPFAM" id="SSF53098">
    <property type="entry name" value="Ribonuclease H-like"/>
    <property type="match status" value="1"/>
</dbReference>
<dbReference type="GO" id="GO:0046872">
    <property type="term" value="F:metal ion binding"/>
    <property type="evidence" value="ECO:0007669"/>
    <property type="project" value="UniProtKB-KW"/>
</dbReference>
<comment type="function">
    <text evidence="1">The aspartyl protease (PR) mediates the proteolytic cleavages of the Gag and Gag-Pol polyproteins after assembly of the VLP.</text>
</comment>
<keyword evidence="8" id="KW-0378">Hydrolase</keyword>
<dbReference type="InterPro" id="IPR012337">
    <property type="entry name" value="RNaseH-like_sf"/>
</dbReference>
<keyword evidence="12" id="KW-0695">RNA-directed DNA polymerase</keyword>
<dbReference type="GO" id="GO:0003676">
    <property type="term" value="F:nucleic acid binding"/>
    <property type="evidence" value="ECO:0007669"/>
    <property type="project" value="InterPro"/>
</dbReference>
<evidence type="ECO:0000256" key="10">
    <source>
        <dbReference type="ARBA" id="ARBA00022842"/>
    </source>
</evidence>
<dbReference type="GO" id="GO:0008233">
    <property type="term" value="F:peptidase activity"/>
    <property type="evidence" value="ECO:0007669"/>
    <property type="project" value="UniProtKB-KW"/>
</dbReference>
<keyword evidence="13" id="KW-0808">Transferase</keyword>
<dbReference type="OrthoDB" id="8029976at2759"/>
<evidence type="ECO:0000256" key="5">
    <source>
        <dbReference type="ARBA" id="ARBA00022723"/>
    </source>
</evidence>
<evidence type="ECO:0000313" key="18">
    <source>
        <dbReference type="Proteomes" id="UP000625711"/>
    </source>
</evidence>
<evidence type="ECO:0000256" key="14">
    <source>
        <dbReference type="ARBA" id="ARBA00023113"/>
    </source>
</evidence>
<keyword evidence="10" id="KW-0460">Magnesium</keyword>
<dbReference type="PANTHER" id="PTHR42648">
    <property type="entry name" value="TRANSPOSASE, PUTATIVE-RELATED"/>
    <property type="match status" value="1"/>
</dbReference>
<evidence type="ECO:0000256" key="12">
    <source>
        <dbReference type="ARBA" id="ARBA00022918"/>
    </source>
</evidence>
<keyword evidence="18" id="KW-1185">Reference proteome</keyword>
<dbReference type="GO" id="GO:0003964">
    <property type="term" value="F:RNA-directed DNA polymerase activity"/>
    <property type="evidence" value="ECO:0007669"/>
    <property type="project" value="UniProtKB-KW"/>
</dbReference>
<evidence type="ECO:0000256" key="1">
    <source>
        <dbReference type="ARBA" id="ARBA00002180"/>
    </source>
</evidence>
<dbReference type="GO" id="GO:0015074">
    <property type="term" value="P:DNA integration"/>
    <property type="evidence" value="ECO:0007669"/>
    <property type="project" value="UniProtKB-KW"/>
</dbReference>
<keyword evidence="15" id="KW-0233">DNA recombination</keyword>
<dbReference type="EMBL" id="JAACXV010014141">
    <property type="protein sequence ID" value="KAF7270057.1"/>
    <property type="molecule type" value="Genomic_DNA"/>
</dbReference>
<evidence type="ECO:0000256" key="2">
    <source>
        <dbReference type="ARBA" id="ARBA00022612"/>
    </source>
</evidence>
<evidence type="ECO:0000259" key="16">
    <source>
        <dbReference type="PROSITE" id="PS50994"/>
    </source>
</evidence>
<evidence type="ECO:0000256" key="8">
    <source>
        <dbReference type="ARBA" id="ARBA00022801"/>
    </source>
</evidence>
<keyword evidence="4" id="KW-0540">Nuclease</keyword>
<proteinExistence type="predicted"/>
<evidence type="ECO:0000256" key="11">
    <source>
        <dbReference type="ARBA" id="ARBA00022908"/>
    </source>
</evidence>
<dbReference type="InterPro" id="IPR001584">
    <property type="entry name" value="Integrase_cat-core"/>
</dbReference>
<comment type="caution">
    <text evidence="17">The sequence shown here is derived from an EMBL/GenBank/DDBJ whole genome shotgun (WGS) entry which is preliminary data.</text>
</comment>
<evidence type="ECO:0000256" key="13">
    <source>
        <dbReference type="ARBA" id="ARBA00022932"/>
    </source>
</evidence>
<evidence type="ECO:0000256" key="3">
    <source>
        <dbReference type="ARBA" id="ARBA00022670"/>
    </source>
</evidence>
<protein>
    <recommendedName>
        <fullName evidence="16">Integrase catalytic domain-containing protein</fullName>
    </recommendedName>
</protein>
<keyword evidence="9" id="KW-0067">ATP-binding</keyword>
<evidence type="ECO:0000313" key="17">
    <source>
        <dbReference type="EMBL" id="KAF7270057.1"/>
    </source>
</evidence>
<evidence type="ECO:0000256" key="6">
    <source>
        <dbReference type="ARBA" id="ARBA00022741"/>
    </source>
</evidence>
<sequence length="206" mass="23404">MPVARVCQQATLAGKLECKQTLKIRHKQQAKIKHFQNKCPNKERNDDKARDTCNAFNEVFLNGSFSKLDWYIDSGARVHLIANREWLNDVQSQMEVKNITVANKTKVPVICSGKTNLRIIVGPEFQKHGRYSTVTVKSDNGGAFCSKEFEKILASNGIIHQKTNLYNPQQNDMPERMNRTPVENAWWIGESPPFGGGQLLGYLRQN</sequence>
<dbReference type="Proteomes" id="UP000625711">
    <property type="component" value="Unassembled WGS sequence"/>
</dbReference>
<dbReference type="Gene3D" id="3.30.420.10">
    <property type="entry name" value="Ribonuclease H-like superfamily/Ribonuclease H"/>
    <property type="match status" value="1"/>
</dbReference>
<accession>A0A834IA60</accession>
<reference evidence="17" key="1">
    <citation type="submission" date="2020-08" db="EMBL/GenBank/DDBJ databases">
        <title>Genome sequencing and assembly of the red palm weevil Rhynchophorus ferrugineus.</title>
        <authorList>
            <person name="Dias G.B."/>
            <person name="Bergman C.M."/>
            <person name="Manee M."/>
        </authorList>
    </citation>
    <scope>NUCLEOTIDE SEQUENCE</scope>
    <source>
        <strain evidence="17">AA-2017</strain>
        <tissue evidence="17">Whole larva</tissue>
    </source>
</reference>
<dbReference type="GO" id="GO:0005524">
    <property type="term" value="F:ATP binding"/>
    <property type="evidence" value="ECO:0007669"/>
    <property type="project" value="UniProtKB-KW"/>
</dbReference>
<feature type="domain" description="Integrase catalytic" evidence="16">
    <location>
        <begin position="62"/>
        <end position="180"/>
    </location>
</feature>
<keyword evidence="5" id="KW-0479">Metal-binding</keyword>
<keyword evidence="6" id="KW-0547">Nucleotide-binding</keyword>
<dbReference type="GO" id="GO:0006310">
    <property type="term" value="P:DNA recombination"/>
    <property type="evidence" value="ECO:0007669"/>
    <property type="project" value="UniProtKB-KW"/>
</dbReference>
<evidence type="ECO:0000256" key="15">
    <source>
        <dbReference type="ARBA" id="ARBA00023172"/>
    </source>
</evidence>
<dbReference type="Pfam" id="PF22936">
    <property type="entry name" value="Pol_BBD"/>
    <property type="match status" value="1"/>
</dbReference>
<keyword evidence="13" id="KW-0548">Nucleotidyltransferase</keyword>
<dbReference type="GO" id="GO:0003887">
    <property type="term" value="F:DNA-directed DNA polymerase activity"/>
    <property type="evidence" value="ECO:0007669"/>
    <property type="project" value="UniProtKB-KW"/>
</dbReference>
<dbReference type="AlphaFoldDB" id="A0A834IA60"/>
<keyword evidence="7" id="KW-0255">Endonuclease</keyword>
<dbReference type="PROSITE" id="PS50994">
    <property type="entry name" value="INTEGRASE"/>
    <property type="match status" value="1"/>
</dbReference>
<dbReference type="InterPro" id="IPR054722">
    <property type="entry name" value="PolX-like_BBD"/>
</dbReference>
<evidence type="ECO:0000256" key="4">
    <source>
        <dbReference type="ARBA" id="ARBA00022722"/>
    </source>
</evidence>
<dbReference type="InterPro" id="IPR036397">
    <property type="entry name" value="RNaseH_sf"/>
</dbReference>
<keyword evidence="3" id="KW-0645">Protease</keyword>
<keyword evidence="2" id="KW-1188">Viral release from host cell</keyword>
<keyword evidence="13" id="KW-0239">DNA-directed DNA polymerase</keyword>
<name>A0A834IA60_RHYFE</name>
<evidence type="ECO:0000256" key="7">
    <source>
        <dbReference type="ARBA" id="ARBA00022759"/>
    </source>
</evidence>
<dbReference type="PANTHER" id="PTHR42648:SF11">
    <property type="entry name" value="TRANSPOSON TY4-P GAG-POL POLYPROTEIN"/>
    <property type="match status" value="1"/>
</dbReference>
<organism evidence="17 18">
    <name type="scientific">Rhynchophorus ferrugineus</name>
    <name type="common">Red palm weevil</name>
    <name type="synonym">Curculio ferrugineus</name>
    <dbReference type="NCBI Taxonomy" id="354439"/>
    <lineage>
        <taxon>Eukaryota</taxon>
        <taxon>Metazoa</taxon>
        <taxon>Ecdysozoa</taxon>
        <taxon>Arthropoda</taxon>
        <taxon>Hexapoda</taxon>
        <taxon>Insecta</taxon>
        <taxon>Pterygota</taxon>
        <taxon>Neoptera</taxon>
        <taxon>Endopterygota</taxon>
        <taxon>Coleoptera</taxon>
        <taxon>Polyphaga</taxon>
        <taxon>Cucujiformia</taxon>
        <taxon>Curculionidae</taxon>
        <taxon>Dryophthorinae</taxon>
        <taxon>Rhynchophorus</taxon>
    </lineage>
</organism>
<dbReference type="GO" id="GO:0006508">
    <property type="term" value="P:proteolysis"/>
    <property type="evidence" value="ECO:0007669"/>
    <property type="project" value="UniProtKB-KW"/>
</dbReference>
<dbReference type="GO" id="GO:0004519">
    <property type="term" value="F:endonuclease activity"/>
    <property type="evidence" value="ECO:0007669"/>
    <property type="project" value="UniProtKB-KW"/>
</dbReference>
<evidence type="ECO:0000256" key="9">
    <source>
        <dbReference type="ARBA" id="ARBA00022840"/>
    </source>
</evidence>